<organism evidence="2 3">
    <name type="scientific">Nocardioides exalbidus</name>
    <dbReference type="NCBI Taxonomy" id="402596"/>
    <lineage>
        <taxon>Bacteria</taxon>
        <taxon>Bacillati</taxon>
        <taxon>Actinomycetota</taxon>
        <taxon>Actinomycetes</taxon>
        <taxon>Propionibacteriales</taxon>
        <taxon>Nocardioidaceae</taxon>
        <taxon>Nocardioides</taxon>
    </lineage>
</organism>
<gene>
    <name evidence="2" type="ORF">SAMN04489844_4100</name>
</gene>
<keyword evidence="3" id="KW-1185">Reference proteome</keyword>
<dbReference type="Proteomes" id="UP000198742">
    <property type="component" value="Unassembled WGS sequence"/>
</dbReference>
<name>A0A1H4ZHB3_9ACTN</name>
<proteinExistence type="predicted"/>
<dbReference type="EMBL" id="FNRT01000002">
    <property type="protein sequence ID" value="SED28780.1"/>
    <property type="molecule type" value="Genomic_DNA"/>
</dbReference>
<evidence type="ECO:0000313" key="3">
    <source>
        <dbReference type="Proteomes" id="UP000198742"/>
    </source>
</evidence>
<feature type="chain" id="PRO_5011593247" description="WD40-like Beta Propeller Repeat" evidence="1">
    <location>
        <begin position="25"/>
        <end position="440"/>
    </location>
</feature>
<feature type="signal peptide" evidence="1">
    <location>
        <begin position="1"/>
        <end position="24"/>
    </location>
</feature>
<dbReference type="OrthoDB" id="3766402at2"/>
<dbReference type="RefSeq" id="WP_090971578.1">
    <property type="nucleotide sequence ID" value="NZ_FNRT01000002.1"/>
</dbReference>
<protein>
    <recommendedName>
        <fullName evidence="4">WD40-like Beta Propeller Repeat</fullName>
    </recommendedName>
</protein>
<reference evidence="3" key="1">
    <citation type="submission" date="2016-10" db="EMBL/GenBank/DDBJ databases">
        <authorList>
            <person name="Varghese N."/>
            <person name="Submissions S."/>
        </authorList>
    </citation>
    <scope>NUCLEOTIDE SEQUENCE [LARGE SCALE GENOMIC DNA]</scope>
    <source>
        <strain evidence="3">DSM 22017</strain>
    </source>
</reference>
<dbReference type="AlphaFoldDB" id="A0A1H4ZHB3"/>
<evidence type="ECO:0000256" key="1">
    <source>
        <dbReference type="SAM" id="SignalP"/>
    </source>
</evidence>
<evidence type="ECO:0008006" key="4">
    <source>
        <dbReference type="Google" id="ProtNLM"/>
    </source>
</evidence>
<sequence>MPQLRHLSVALAAALVVVPVRADAAEGWATLEEAGGHALAIAVGDGTTALVSVGGPDEATVYDQRRAPDGTLGPVTEVLTVPDADYCRPVEAAAAAGSLAVAVECQQQTDFEDPPTTLAELVWTGDGGWAWHVRREGVLGSLDFSPRGKFVAFTSNSQYGRPHHVTSYHPDLGWRDVRRRERGVNGDTMVAAIDDRGDVVALRGAGFEDEPGYWFGGRLALESYDGDTGRWTERFAQRFPDGGIRPAAIDLVGQRLAVTLVETRSTGKVNGVDERVVLLSGRAGHPRTWSSRWTRGVLTADAAITGAGVGLASWQALVEPRVATPRFATWPPSRSRPRVHDLAWRTTTTTAAAAGEAMDLSVATNGRGVIAWTRHGPGDDHTDVAGATFRVHRSGRISDQVDVTWSQPVGVTVEVAASGRGSSVTLGSLSRPGVSYSLGP</sequence>
<accession>A0A1H4ZHB3</accession>
<keyword evidence="1" id="KW-0732">Signal</keyword>
<evidence type="ECO:0000313" key="2">
    <source>
        <dbReference type="EMBL" id="SED28780.1"/>
    </source>
</evidence>